<protein>
    <submittedName>
        <fullName evidence="8">L-methionine/branched-chain amino acid transporter</fullName>
    </submittedName>
</protein>
<organism evidence="8 9">
    <name type="scientific">Zobellella taiwanensis</name>
    <dbReference type="NCBI Taxonomy" id="347535"/>
    <lineage>
        <taxon>Bacteria</taxon>
        <taxon>Pseudomonadati</taxon>
        <taxon>Pseudomonadota</taxon>
        <taxon>Gammaproteobacteria</taxon>
        <taxon>Aeromonadales</taxon>
        <taxon>Aeromonadaceae</taxon>
        <taxon>Zobellella</taxon>
    </lineage>
</organism>
<feature type="transmembrane region" description="Helical" evidence="7">
    <location>
        <begin position="319"/>
        <end position="338"/>
    </location>
</feature>
<keyword evidence="4 7" id="KW-1133">Transmembrane helix</keyword>
<feature type="transmembrane region" description="Helical" evidence="7">
    <location>
        <begin position="217"/>
        <end position="240"/>
    </location>
</feature>
<comment type="caution">
    <text evidence="8">The sequence shown here is derived from an EMBL/GenBank/DDBJ whole genome shotgun (WGS) entry which is preliminary data.</text>
</comment>
<dbReference type="InterPro" id="IPR002293">
    <property type="entry name" value="AA/rel_permease1"/>
</dbReference>
<keyword evidence="2" id="KW-1003">Cell membrane</keyword>
<accession>A0A2P7R485</accession>
<keyword evidence="5 7" id="KW-0472">Membrane</keyword>
<feature type="transmembrane region" description="Helical" evidence="7">
    <location>
        <begin position="117"/>
        <end position="137"/>
    </location>
</feature>
<dbReference type="GO" id="GO:0022857">
    <property type="term" value="F:transmembrane transporter activity"/>
    <property type="evidence" value="ECO:0007669"/>
    <property type="project" value="InterPro"/>
</dbReference>
<reference evidence="8 9" key="1">
    <citation type="submission" date="2018-03" db="EMBL/GenBank/DDBJ databases">
        <title>The draft genome of Zobellella taiwanensis JCM 13381.</title>
        <authorList>
            <person name="Liu L."/>
            <person name="Li L."/>
            <person name="Wang T."/>
            <person name="Zhang X."/>
            <person name="Liang L."/>
        </authorList>
    </citation>
    <scope>NUCLEOTIDE SEQUENCE [LARGE SCALE GENOMIC DNA]</scope>
    <source>
        <strain evidence="8 9">JCM 13381</strain>
    </source>
</reference>
<evidence type="ECO:0000256" key="3">
    <source>
        <dbReference type="ARBA" id="ARBA00022692"/>
    </source>
</evidence>
<feature type="transmembrane region" description="Helical" evidence="7">
    <location>
        <begin position="12"/>
        <end position="36"/>
    </location>
</feature>
<dbReference type="AlphaFoldDB" id="A0A2P7R485"/>
<gene>
    <name evidence="8" type="ORF">C7I36_06055</name>
</gene>
<dbReference type="OrthoDB" id="9117841at2"/>
<feature type="transmembrane region" description="Helical" evidence="7">
    <location>
        <begin position="42"/>
        <end position="60"/>
    </location>
</feature>
<dbReference type="Pfam" id="PF13520">
    <property type="entry name" value="AA_permease_2"/>
    <property type="match status" value="1"/>
</dbReference>
<dbReference type="PANTHER" id="PTHR42770">
    <property type="entry name" value="AMINO ACID TRANSPORTER-RELATED"/>
    <property type="match status" value="1"/>
</dbReference>
<feature type="transmembrane region" description="Helical" evidence="7">
    <location>
        <begin position="87"/>
        <end position="111"/>
    </location>
</feature>
<keyword evidence="3 7" id="KW-0812">Transmembrane</keyword>
<sequence>MGRLNKELGLAYGTGMMATSLLGTGIFVVPAVAASIAGPGSVWAWLGLVLLVLPVAFSFARLGQSFPHAGGAPHLIGRGLGAPMEKLAAFLFLAVLPVGLPAALTLTAGFWHALFDLSAAGDLLVQLATLGLMLLLGSRKTRASGLVQVLIALAIVLLLLAVWWAGGLLAAPPALPPLHEVQWGLLPAALGVMFWCFVGLEAFTHMGEEFRNPKRDFPLALLCGMLLAGLVYLACALAVLRFGVYGSELANTTSIPTLMARLFGEGGRWAAALVGYLACFASINIYVQGFARLLWSLADEGKLPAGLARLNRNGAPLRALAWVIGVCALCVLAAWLFRLPLDTLIRYANGNFVLVYLLAMIAGVKLLSGFWRALAAISALLCLGVLLSLGWEAGYALALGAGFIAARAARPHLPQRAKNIKRGRSQFLNDSDPFLRFSSPGGGRGSAGGLR</sequence>
<evidence type="ECO:0000256" key="6">
    <source>
        <dbReference type="SAM" id="MobiDB-lite"/>
    </source>
</evidence>
<dbReference type="RefSeq" id="WP_106452823.1">
    <property type="nucleotide sequence ID" value="NZ_PXYH01000006.1"/>
</dbReference>
<proteinExistence type="predicted"/>
<feature type="transmembrane region" description="Helical" evidence="7">
    <location>
        <begin position="269"/>
        <end position="287"/>
    </location>
</feature>
<dbReference type="EMBL" id="PXYH01000006">
    <property type="protein sequence ID" value="PSJ45026.1"/>
    <property type="molecule type" value="Genomic_DNA"/>
</dbReference>
<comment type="subcellular location">
    <subcellularLocation>
        <location evidence="1">Cell membrane</location>
        <topology evidence="1">Multi-pass membrane protein</topology>
    </subcellularLocation>
</comment>
<feature type="transmembrane region" description="Helical" evidence="7">
    <location>
        <begin position="183"/>
        <end position="205"/>
    </location>
</feature>
<evidence type="ECO:0000256" key="4">
    <source>
        <dbReference type="ARBA" id="ARBA00022989"/>
    </source>
</evidence>
<evidence type="ECO:0000313" key="8">
    <source>
        <dbReference type="EMBL" id="PSJ45026.1"/>
    </source>
</evidence>
<feature type="region of interest" description="Disordered" evidence="6">
    <location>
        <begin position="431"/>
        <end position="451"/>
    </location>
</feature>
<name>A0A2P7R485_9GAMM</name>
<evidence type="ECO:0000313" key="9">
    <source>
        <dbReference type="Proteomes" id="UP000242181"/>
    </source>
</evidence>
<dbReference type="Proteomes" id="UP000242181">
    <property type="component" value="Unassembled WGS sequence"/>
</dbReference>
<evidence type="ECO:0000256" key="1">
    <source>
        <dbReference type="ARBA" id="ARBA00004651"/>
    </source>
</evidence>
<dbReference type="NCBIfam" id="NF008245">
    <property type="entry name" value="PRK11021.1"/>
    <property type="match status" value="1"/>
</dbReference>
<dbReference type="PIRSF" id="PIRSF006060">
    <property type="entry name" value="AA_transporter"/>
    <property type="match status" value="1"/>
</dbReference>
<keyword evidence="9" id="KW-1185">Reference proteome</keyword>
<evidence type="ECO:0000256" key="7">
    <source>
        <dbReference type="SAM" id="Phobius"/>
    </source>
</evidence>
<dbReference type="GO" id="GO:0005886">
    <property type="term" value="C:plasma membrane"/>
    <property type="evidence" value="ECO:0007669"/>
    <property type="project" value="UniProtKB-SubCell"/>
</dbReference>
<dbReference type="PANTHER" id="PTHR42770:SF13">
    <property type="entry name" value="L-METHIONINE_BRANCHED-CHAIN AMINO ACID EXPORTER YJEH"/>
    <property type="match status" value="1"/>
</dbReference>
<dbReference type="InterPro" id="IPR050367">
    <property type="entry name" value="APC_superfamily"/>
</dbReference>
<evidence type="ECO:0000256" key="5">
    <source>
        <dbReference type="ARBA" id="ARBA00023136"/>
    </source>
</evidence>
<dbReference type="Gene3D" id="1.20.1740.10">
    <property type="entry name" value="Amino acid/polyamine transporter I"/>
    <property type="match status" value="1"/>
</dbReference>
<feature type="compositionally biased region" description="Gly residues" evidence="6">
    <location>
        <begin position="440"/>
        <end position="451"/>
    </location>
</feature>
<feature type="transmembrane region" description="Helical" evidence="7">
    <location>
        <begin position="149"/>
        <end position="171"/>
    </location>
</feature>
<evidence type="ECO:0000256" key="2">
    <source>
        <dbReference type="ARBA" id="ARBA00022475"/>
    </source>
</evidence>